<evidence type="ECO:0000259" key="8">
    <source>
        <dbReference type="Pfam" id="PF00889"/>
    </source>
</evidence>
<dbReference type="InterPro" id="IPR018101">
    <property type="entry name" value="Transl_elong_Ts_CS"/>
</dbReference>
<dbReference type="InterPro" id="IPR009060">
    <property type="entry name" value="UBA-like_sf"/>
</dbReference>
<name>A0ABZ2KIH9_9BACT</name>
<evidence type="ECO:0000256" key="1">
    <source>
        <dbReference type="ARBA" id="ARBA00005532"/>
    </source>
</evidence>
<comment type="function">
    <text evidence="5 6">Associates with the EF-Tu.GDP complex and induces the exchange of GDP to GTP. It remains bound to the aminoacyl-tRNA.EF-Tu.GTP complex up to the GTP hydrolysis stage on the ribosome.</text>
</comment>
<evidence type="ECO:0000256" key="2">
    <source>
        <dbReference type="ARBA" id="ARBA00016956"/>
    </source>
</evidence>
<dbReference type="Gene3D" id="1.10.286.20">
    <property type="match status" value="1"/>
</dbReference>
<dbReference type="NCBIfam" id="TIGR00116">
    <property type="entry name" value="tsf"/>
    <property type="match status" value="1"/>
</dbReference>
<dbReference type="CDD" id="cd14275">
    <property type="entry name" value="UBA_EF-Ts"/>
    <property type="match status" value="1"/>
</dbReference>
<reference evidence="9 10" key="1">
    <citation type="submission" date="2021-12" db="EMBL/GenBank/DDBJ databases">
        <title>Discovery of the Pendulisporaceae a myxobacterial family with distinct sporulation behavior and unique specialized metabolism.</title>
        <authorList>
            <person name="Garcia R."/>
            <person name="Popoff A."/>
            <person name="Bader C.D."/>
            <person name="Loehr J."/>
            <person name="Walesch S."/>
            <person name="Walt C."/>
            <person name="Boldt J."/>
            <person name="Bunk B."/>
            <person name="Haeckl F.J.F.P.J."/>
            <person name="Gunesch A.P."/>
            <person name="Birkelbach J."/>
            <person name="Nuebel U."/>
            <person name="Pietschmann T."/>
            <person name="Bach T."/>
            <person name="Mueller R."/>
        </authorList>
    </citation>
    <scope>NUCLEOTIDE SEQUENCE [LARGE SCALE GENOMIC DNA]</scope>
    <source>
        <strain evidence="9 10">MSr12523</strain>
    </source>
</reference>
<evidence type="ECO:0000256" key="3">
    <source>
        <dbReference type="ARBA" id="ARBA00022768"/>
    </source>
</evidence>
<dbReference type="InterPro" id="IPR001816">
    <property type="entry name" value="Transl_elong_EFTs/EF1B"/>
</dbReference>
<sequence>MAEISLALIKELRERTQAGMSDCKSALVEAEGDLEKAIEVIQKKGLLKGQARAGKVATEGEVRTWVEGDGTRGIIVEVNCQTDFVARGDDFRNFVGKVVELAQSAQRPTAADASALLATKVPGTDDTLDTVRLALVGKTGENTVVRRWDVLKAASANELVLAYVHMGGKLAVLVRAEAPNAAGRNSADFKQFVENVAMQIAAMSPLVVRKEEISEAQVAKQKEIYEAQLREEAKPKPEASWPKIIEGKVAKWYTEVTLLGQDNVWAPEKGTIDAVRAEVGKALGGEVKVHEFVRFALGEGIEKKTDDLAAEVAKMTAG</sequence>
<evidence type="ECO:0000256" key="5">
    <source>
        <dbReference type="HAMAP-Rule" id="MF_00050"/>
    </source>
</evidence>
<dbReference type="PROSITE" id="PS01126">
    <property type="entry name" value="EF_TS_1"/>
    <property type="match status" value="1"/>
</dbReference>
<comment type="subcellular location">
    <subcellularLocation>
        <location evidence="5 7">Cytoplasm</location>
    </subcellularLocation>
</comment>
<dbReference type="Gene3D" id="3.30.479.20">
    <property type="entry name" value="Elongation factor Ts, dimerisation domain"/>
    <property type="match status" value="2"/>
</dbReference>
<dbReference type="PANTHER" id="PTHR11741:SF0">
    <property type="entry name" value="ELONGATION FACTOR TS, MITOCHONDRIAL"/>
    <property type="match status" value="1"/>
</dbReference>
<proteinExistence type="inferred from homology"/>
<gene>
    <name evidence="5 9" type="primary">tsf</name>
    <name evidence="9" type="ORF">LZC95_16200</name>
</gene>
<dbReference type="Gene3D" id="1.10.8.10">
    <property type="entry name" value="DNA helicase RuvA subunit, C-terminal domain"/>
    <property type="match status" value="1"/>
</dbReference>
<dbReference type="SUPFAM" id="SSF46934">
    <property type="entry name" value="UBA-like"/>
    <property type="match status" value="1"/>
</dbReference>
<feature type="domain" description="Translation elongation factor EFTs/EF1B dimerisation" evidence="8">
    <location>
        <begin position="73"/>
        <end position="299"/>
    </location>
</feature>
<dbReference type="SUPFAM" id="SSF54713">
    <property type="entry name" value="Elongation factor Ts (EF-Ts), dimerisation domain"/>
    <property type="match status" value="2"/>
</dbReference>
<dbReference type="RefSeq" id="WP_394848979.1">
    <property type="nucleotide sequence ID" value="NZ_CP089982.1"/>
</dbReference>
<evidence type="ECO:0000313" key="9">
    <source>
        <dbReference type="EMBL" id="WXA98366.1"/>
    </source>
</evidence>
<dbReference type="Proteomes" id="UP001379533">
    <property type="component" value="Chromosome"/>
</dbReference>
<evidence type="ECO:0000313" key="10">
    <source>
        <dbReference type="Proteomes" id="UP001379533"/>
    </source>
</evidence>
<dbReference type="InterPro" id="IPR036402">
    <property type="entry name" value="EF-Ts_dimer_sf"/>
</dbReference>
<comment type="similarity">
    <text evidence="1 5 6">Belongs to the EF-Ts family.</text>
</comment>
<dbReference type="HAMAP" id="MF_00050">
    <property type="entry name" value="EF_Ts"/>
    <property type="match status" value="1"/>
</dbReference>
<keyword evidence="10" id="KW-1185">Reference proteome</keyword>
<protein>
    <recommendedName>
        <fullName evidence="2 5">Elongation factor Ts</fullName>
        <shortName evidence="5">EF-Ts</shortName>
    </recommendedName>
</protein>
<dbReference type="InterPro" id="IPR014039">
    <property type="entry name" value="Transl_elong_EFTs/EF1B_dimer"/>
</dbReference>
<feature type="region of interest" description="Involved in Mg(2+) ion dislocation from EF-Tu" evidence="5">
    <location>
        <begin position="82"/>
        <end position="85"/>
    </location>
</feature>
<dbReference type="EMBL" id="CP089982">
    <property type="protein sequence ID" value="WXA98366.1"/>
    <property type="molecule type" value="Genomic_DNA"/>
</dbReference>
<dbReference type="PANTHER" id="PTHR11741">
    <property type="entry name" value="ELONGATION FACTOR TS"/>
    <property type="match status" value="1"/>
</dbReference>
<keyword evidence="3 5" id="KW-0251">Elongation factor</keyword>
<dbReference type="GO" id="GO:0003746">
    <property type="term" value="F:translation elongation factor activity"/>
    <property type="evidence" value="ECO:0007669"/>
    <property type="project" value="UniProtKB-KW"/>
</dbReference>
<dbReference type="PROSITE" id="PS01127">
    <property type="entry name" value="EF_TS_2"/>
    <property type="match status" value="1"/>
</dbReference>
<dbReference type="Pfam" id="PF00889">
    <property type="entry name" value="EF_TS"/>
    <property type="match status" value="1"/>
</dbReference>
<accession>A0ABZ2KIH9</accession>
<evidence type="ECO:0000256" key="6">
    <source>
        <dbReference type="RuleBase" id="RU000642"/>
    </source>
</evidence>
<evidence type="ECO:0000256" key="7">
    <source>
        <dbReference type="RuleBase" id="RU000643"/>
    </source>
</evidence>
<keyword evidence="4 5" id="KW-0648">Protein biosynthesis</keyword>
<keyword evidence="5" id="KW-0963">Cytoplasm</keyword>
<organism evidence="9 10">
    <name type="scientific">Pendulispora brunnea</name>
    <dbReference type="NCBI Taxonomy" id="2905690"/>
    <lineage>
        <taxon>Bacteria</taxon>
        <taxon>Pseudomonadati</taxon>
        <taxon>Myxococcota</taxon>
        <taxon>Myxococcia</taxon>
        <taxon>Myxococcales</taxon>
        <taxon>Sorangiineae</taxon>
        <taxon>Pendulisporaceae</taxon>
        <taxon>Pendulispora</taxon>
    </lineage>
</organism>
<evidence type="ECO:0000256" key="4">
    <source>
        <dbReference type="ARBA" id="ARBA00022917"/>
    </source>
</evidence>